<reference evidence="1 2" key="1">
    <citation type="journal article" date="2005" name="Nucleic Acids Res.">
        <title>Genomic blueprint of Hahella chejuensis, a marine microbe producing an algicidal agent.</title>
        <authorList>
            <person name="Jeong H."/>
            <person name="Yim J.H."/>
            <person name="Lee C."/>
            <person name="Choi S.-H."/>
            <person name="Park Y.K."/>
            <person name="Yoon S.H."/>
            <person name="Hur C.-G."/>
            <person name="Kang H.-Y."/>
            <person name="Kim D."/>
            <person name="Lee H.H."/>
            <person name="Park K.H."/>
            <person name="Park S.-H."/>
            <person name="Park H.-S."/>
            <person name="Lee H.K."/>
            <person name="Oh T.K."/>
            <person name="Kim J.F."/>
        </authorList>
    </citation>
    <scope>NUCLEOTIDE SEQUENCE [LARGE SCALE GENOMIC DNA]</scope>
    <source>
        <strain evidence="1 2">KCTC 2396</strain>
    </source>
</reference>
<dbReference type="Proteomes" id="UP000000238">
    <property type="component" value="Chromosome"/>
</dbReference>
<organism evidence="1 2">
    <name type="scientific">Hahella chejuensis (strain KCTC 2396)</name>
    <dbReference type="NCBI Taxonomy" id="349521"/>
    <lineage>
        <taxon>Bacteria</taxon>
        <taxon>Pseudomonadati</taxon>
        <taxon>Pseudomonadota</taxon>
        <taxon>Gammaproteobacteria</taxon>
        <taxon>Oceanospirillales</taxon>
        <taxon>Hahellaceae</taxon>
        <taxon>Hahella</taxon>
    </lineage>
</organism>
<name>Q2SGK9_HAHCH</name>
<dbReference type="HOGENOM" id="CLU_3184359_0_0_6"/>
<dbReference type="KEGG" id="hch:HCH_03468"/>
<gene>
    <name evidence="1" type="ordered locus">HCH_03468</name>
</gene>
<evidence type="ECO:0000313" key="1">
    <source>
        <dbReference type="EMBL" id="ABC30215.1"/>
    </source>
</evidence>
<dbReference type="EMBL" id="CP000155">
    <property type="protein sequence ID" value="ABC30215.1"/>
    <property type="molecule type" value="Genomic_DNA"/>
</dbReference>
<dbReference type="AlphaFoldDB" id="Q2SGK9"/>
<evidence type="ECO:0000313" key="2">
    <source>
        <dbReference type="Proteomes" id="UP000000238"/>
    </source>
</evidence>
<sequence length="46" mass="5633">MNLPLVHYRQAALRIHHLLRLYNKIHKHRVGFRMLQLLVSYLFPPQ</sequence>
<proteinExistence type="predicted"/>
<protein>
    <submittedName>
        <fullName evidence="1">Uncharacterized protein</fullName>
    </submittedName>
</protein>
<accession>Q2SGK9</accession>
<keyword evidence="2" id="KW-1185">Reference proteome</keyword>